<keyword evidence="5 8" id="KW-0658">Purine biosynthesis</keyword>
<dbReference type="InterPro" id="IPR028923">
    <property type="entry name" value="SAICAR_synt/ADE2_N"/>
</dbReference>
<dbReference type="PROSITE" id="PS01058">
    <property type="entry name" value="SAICAR_SYNTHETASE_2"/>
    <property type="match status" value="1"/>
</dbReference>
<evidence type="ECO:0000256" key="1">
    <source>
        <dbReference type="ARBA" id="ARBA00004672"/>
    </source>
</evidence>
<dbReference type="Pfam" id="PF01259">
    <property type="entry name" value="SAICAR_synt"/>
    <property type="match status" value="1"/>
</dbReference>
<feature type="domain" description="SAICAR synthetase/ADE2 N-terminal" evidence="9">
    <location>
        <begin position="17"/>
        <end position="242"/>
    </location>
</feature>
<dbReference type="RefSeq" id="WP_367973919.1">
    <property type="nucleotide sequence ID" value="NZ_JBFPEQ010000001.1"/>
</dbReference>
<dbReference type="InterPro" id="IPR033934">
    <property type="entry name" value="SAICAR_synt_PurC"/>
</dbReference>
<keyword evidence="6 8" id="KW-0067">ATP-binding</keyword>
<reference evidence="10 11" key="1">
    <citation type="submission" date="2024-07" db="EMBL/GenBank/DDBJ databases">
        <authorList>
            <person name="Yun M."/>
        </authorList>
    </citation>
    <scope>NUCLEOTIDE SEQUENCE [LARGE SCALE GENOMIC DNA]</scope>
    <source>
        <strain evidence="10 11">MS01</strain>
    </source>
</reference>
<dbReference type="EMBL" id="JBFPER010000001">
    <property type="protein sequence ID" value="MEX0380519.1"/>
    <property type="molecule type" value="Genomic_DNA"/>
</dbReference>
<name>A0ABV3S3T9_9LACO</name>
<dbReference type="InterPro" id="IPR018236">
    <property type="entry name" value="SAICAR_synthetase_CS"/>
</dbReference>
<dbReference type="Gene3D" id="3.30.470.20">
    <property type="entry name" value="ATP-grasp fold, B domain"/>
    <property type="match status" value="1"/>
</dbReference>
<evidence type="ECO:0000259" key="9">
    <source>
        <dbReference type="Pfam" id="PF01259"/>
    </source>
</evidence>
<keyword evidence="4 8" id="KW-0547">Nucleotide-binding</keyword>
<evidence type="ECO:0000313" key="11">
    <source>
        <dbReference type="Proteomes" id="UP001556617"/>
    </source>
</evidence>
<proteinExistence type="inferred from homology"/>
<sequence>MDSVEYDNRTVTRGALQYTGKAKQVFTTDDPNILWVHYLDQATALNGKVKETINGKGELNSAISQLLFNYLTENGIKNHYLGSISKTDELITSLNILPIEVVTRNYASGHFVSKFDAVAMQQLSPIVQEFYYKSDALDDPFMNDSQIIALGYATSDELSKLRYESLMINQRLTELFQKANIQLIDFKLEFGRTKNGDILLADELSPDNMRLVDITTGNSLDKDVFRKHSGDVTVGYHEVLTRLQQVI</sequence>
<comment type="caution">
    <text evidence="10">The sequence shown here is derived from an EMBL/GenBank/DDBJ whole genome shotgun (WGS) entry which is preliminary data.</text>
</comment>
<protein>
    <recommendedName>
        <fullName evidence="8">Phosphoribosylaminoimidazole-succinocarboxamide synthase</fullName>
        <ecNumber evidence="8">6.3.2.6</ecNumber>
    </recommendedName>
    <alternativeName>
        <fullName evidence="8">SAICAR synthetase</fullName>
    </alternativeName>
</protein>
<gene>
    <name evidence="8" type="primary">purC</name>
    <name evidence="10" type="ORF">AB3K24_04050</name>
</gene>
<dbReference type="CDD" id="cd01415">
    <property type="entry name" value="SAICAR_synt_PurC"/>
    <property type="match status" value="1"/>
</dbReference>
<keyword evidence="3 8" id="KW-0436">Ligase</keyword>
<dbReference type="Proteomes" id="UP001556617">
    <property type="component" value="Unassembled WGS sequence"/>
</dbReference>
<dbReference type="PANTHER" id="PTHR43599:SF3">
    <property type="entry name" value="SI:DKEY-6E2.2"/>
    <property type="match status" value="1"/>
</dbReference>
<dbReference type="EC" id="6.3.2.6" evidence="8"/>
<dbReference type="Gene3D" id="3.30.200.20">
    <property type="entry name" value="Phosphorylase Kinase, domain 1"/>
    <property type="match status" value="1"/>
</dbReference>
<comment type="pathway">
    <text evidence="1 8">Purine metabolism; IMP biosynthesis via de novo pathway; 5-amino-1-(5-phospho-D-ribosyl)imidazole-4-carboxamide from 5-amino-1-(5-phospho-D-ribosyl)imidazole-4-carboxylate: step 1/2.</text>
</comment>
<dbReference type="InterPro" id="IPR050089">
    <property type="entry name" value="SAICAR_synthetase"/>
</dbReference>
<evidence type="ECO:0000313" key="10">
    <source>
        <dbReference type="EMBL" id="MEX0380519.1"/>
    </source>
</evidence>
<evidence type="ECO:0000256" key="8">
    <source>
        <dbReference type="HAMAP-Rule" id="MF_00137"/>
    </source>
</evidence>
<keyword evidence="11" id="KW-1185">Reference proteome</keyword>
<dbReference type="GO" id="GO:0004639">
    <property type="term" value="F:phosphoribosylaminoimidazolesuccinocarboxamide synthase activity"/>
    <property type="evidence" value="ECO:0007669"/>
    <property type="project" value="UniProtKB-EC"/>
</dbReference>
<organism evidence="10 11">
    <name type="scientific">Leuconostoc aquikimchii</name>
    <dbReference type="NCBI Taxonomy" id="3236804"/>
    <lineage>
        <taxon>Bacteria</taxon>
        <taxon>Bacillati</taxon>
        <taxon>Bacillota</taxon>
        <taxon>Bacilli</taxon>
        <taxon>Lactobacillales</taxon>
        <taxon>Lactobacillaceae</taxon>
        <taxon>Leuconostoc</taxon>
    </lineage>
</organism>
<comment type="catalytic activity">
    <reaction evidence="7 8">
        <text>5-amino-1-(5-phospho-D-ribosyl)imidazole-4-carboxylate + L-aspartate + ATP = (2S)-2-[5-amino-1-(5-phospho-beta-D-ribosyl)imidazole-4-carboxamido]succinate + ADP + phosphate + 2 H(+)</text>
        <dbReference type="Rhea" id="RHEA:22628"/>
        <dbReference type="ChEBI" id="CHEBI:15378"/>
        <dbReference type="ChEBI" id="CHEBI:29991"/>
        <dbReference type="ChEBI" id="CHEBI:30616"/>
        <dbReference type="ChEBI" id="CHEBI:43474"/>
        <dbReference type="ChEBI" id="CHEBI:58443"/>
        <dbReference type="ChEBI" id="CHEBI:77657"/>
        <dbReference type="ChEBI" id="CHEBI:456216"/>
        <dbReference type="EC" id="6.3.2.6"/>
    </reaction>
</comment>
<comment type="similarity">
    <text evidence="2 8">Belongs to the SAICAR synthetase family.</text>
</comment>
<evidence type="ECO:0000256" key="7">
    <source>
        <dbReference type="ARBA" id="ARBA00048475"/>
    </source>
</evidence>
<evidence type="ECO:0000256" key="5">
    <source>
        <dbReference type="ARBA" id="ARBA00022755"/>
    </source>
</evidence>
<evidence type="ECO:0000256" key="4">
    <source>
        <dbReference type="ARBA" id="ARBA00022741"/>
    </source>
</evidence>
<dbReference type="HAMAP" id="MF_00137">
    <property type="entry name" value="SAICAR_synth"/>
    <property type="match status" value="1"/>
</dbReference>
<evidence type="ECO:0000256" key="3">
    <source>
        <dbReference type="ARBA" id="ARBA00022598"/>
    </source>
</evidence>
<dbReference type="PANTHER" id="PTHR43599">
    <property type="entry name" value="MULTIFUNCTIONAL PROTEIN ADE2"/>
    <property type="match status" value="1"/>
</dbReference>
<dbReference type="SUPFAM" id="SSF56104">
    <property type="entry name" value="SAICAR synthase-like"/>
    <property type="match status" value="1"/>
</dbReference>
<accession>A0ABV3S3T9</accession>
<evidence type="ECO:0000256" key="6">
    <source>
        <dbReference type="ARBA" id="ARBA00022840"/>
    </source>
</evidence>
<evidence type="ECO:0000256" key="2">
    <source>
        <dbReference type="ARBA" id="ARBA00010190"/>
    </source>
</evidence>